<evidence type="ECO:0000313" key="5">
    <source>
        <dbReference type="Proteomes" id="UP000004310"/>
    </source>
</evidence>
<evidence type="ECO:0000256" key="2">
    <source>
        <dbReference type="ARBA" id="ARBA00022679"/>
    </source>
</evidence>
<dbReference type="PANTHER" id="PTHR43191:SF12">
    <property type="entry name" value="RRNA METHYLASE"/>
    <property type="match status" value="1"/>
</dbReference>
<dbReference type="PANTHER" id="PTHR43191">
    <property type="entry name" value="RRNA METHYLTRANSFERASE 3"/>
    <property type="match status" value="1"/>
</dbReference>
<dbReference type="InterPro" id="IPR029028">
    <property type="entry name" value="Alpha/beta_knot_MTases"/>
</dbReference>
<dbReference type="GO" id="GO:0032259">
    <property type="term" value="P:methylation"/>
    <property type="evidence" value="ECO:0007669"/>
    <property type="project" value="UniProtKB-KW"/>
</dbReference>
<proteinExistence type="predicted"/>
<accession>Q0G0K4</accession>
<dbReference type="RefSeq" id="WP_007065676.1">
    <property type="nucleotide sequence ID" value="NZ_DS022272.1"/>
</dbReference>
<dbReference type="InterPro" id="IPR029026">
    <property type="entry name" value="tRNA_m1G_MTases_N"/>
</dbReference>
<name>Q0G0K4_9HYPH</name>
<dbReference type="SUPFAM" id="SSF75217">
    <property type="entry name" value="alpha/beta knot"/>
    <property type="match status" value="1"/>
</dbReference>
<organism evidence="4 5">
    <name type="scientific">Fulvimarina pelagi HTCC2506</name>
    <dbReference type="NCBI Taxonomy" id="314231"/>
    <lineage>
        <taxon>Bacteria</taxon>
        <taxon>Pseudomonadati</taxon>
        <taxon>Pseudomonadota</taxon>
        <taxon>Alphaproteobacteria</taxon>
        <taxon>Hyphomicrobiales</taxon>
        <taxon>Aurantimonadaceae</taxon>
        <taxon>Fulvimarina</taxon>
    </lineage>
</organism>
<keyword evidence="1" id="KW-0489">Methyltransferase</keyword>
<keyword evidence="5" id="KW-1185">Reference proteome</keyword>
<dbReference type="EMBL" id="AATP01000006">
    <property type="protein sequence ID" value="EAU40589.1"/>
    <property type="molecule type" value="Genomic_DNA"/>
</dbReference>
<reference evidence="4 5" key="1">
    <citation type="journal article" date="2010" name="J. Bacteriol.">
        <title>Genome sequence of Fulvimarina pelagi HTCC2506T, a Mn(II)-oxidizing alphaproteobacterium possessing an aerobic anoxygenic photosynthetic gene cluster and Xanthorhodopsin.</title>
        <authorList>
            <person name="Kang I."/>
            <person name="Oh H.M."/>
            <person name="Lim S.I."/>
            <person name="Ferriera S."/>
            <person name="Giovannoni S.J."/>
            <person name="Cho J.C."/>
        </authorList>
    </citation>
    <scope>NUCLEOTIDE SEQUENCE [LARGE SCALE GENOMIC DNA]</scope>
    <source>
        <strain evidence="4 5">HTCC2506</strain>
    </source>
</reference>
<evidence type="ECO:0000313" key="4">
    <source>
        <dbReference type="EMBL" id="EAU40589.1"/>
    </source>
</evidence>
<dbReference type="InterPro" id="IPR001537">
    <property type="entry name" value="SpoU_MeTrfase"/>
</dbReference>
<dbReference type="AlphaFoldDB" id="Q0G0K4"/>
<comment type="caution">
    <text evidence="4">The sequence shown here is derived from an EMBL/GenBank/DDBJ whole genome shotgun (WGS) entry which is preliminary data.</text>
</comment>
<dbReference type="InterPro" id="IPR029064">
    <property type="entry name" value="Ribosomal_eL30-like_sf"/>
</dbReference>
<evidence type="ECO:0000259" key="3">
    <source>
        <dbReference type="Pfam" id="PF00588"/>
    </source>
</evidence>
<feature type="domain" description="tRNA/rRNA methyltransferase SpoU type" evidence="3">
    <location>
        <begin position="133"/>
        <end position="270"/>
    </location>
</feature>
<dbReference type="InterPro" id="IPR051259">
    <property type="entry name" value="rRNA_Methyltransferase"/>
</dbReference>
<dbReference type="eggNOG" id="COG0566">
    <property type="taxonomic scope" value="Bacteria"/>
</dbReference>
<dbReference type="CDD" id="cd18095">
    <property type="entry name" value="SpoU-like_rRNA-MTase"/>
    <property type="match status" value="1"/>
</dbReference>
<dbReference type="GO" id="GO:0003723">
    <property type="term" value="F:RNA binding"/>
    <property type="evidence" value="ECO:0007669"/>
    <property type="project" value="InterPro"/>
</dbReference>
<dbReference type="Pfam" id="PF00588">
    <property type="entry name" value="SpoU_methylase"/>
    <property type="match status" value="1"/>
</dbReference>
<dbReference type="GO" id="GO:0006396">
    <property type="term" value="P:RNA processing"/>
    <property type="evidence" value="ECO:0007669"/>
    <property type="project" value="InterPro"/>
</dbReference>
<dbReference type="SUPFAM" id="SSF55315">
    <property type="entry name" value="L30e-like"/>
    <property type="match status" value="1"/>
</dbReference>
<dbReference type="Proteomes" id="UP000004310">
    <property type="component" value="Unassembled WGS sequence"/>
</dbReference>
<dbReference type="STRING" id="217511.GCA_001463845_03020"/>
<dbReference type="Gene3D" id="3.40.1280.10">
    <property type="match status" value="1"/>
</dbReference>
<sequence>MDERNLAHAGRSVVAITDPDDPRIVAYRDIRERDLTGRHGFIAEGTVVLDQLALSERFRPSSVLVLRNRLSSIADRLSHLPADCPIYVSERAVIDQIAGFPMHRGVLAHGIDTQPERSVTEVLDNAMAGYGPVLIAIGIANHDNIGALFRNARAFGVGGVLLDDTSCNPLYRKALRVSVGTVLTADWCRSGNADDLIAAAEAAGYRPIALTPKGEHSLDDLEPTERLALVVGAEGPGLPENILDRLHGLRIAMESDVDSLNVATTAAIVLSRLYDSRGKCGR</sequence>
<protein>
    <recommendedName>
        <fullName evidence="3">tRNA/rRNA methyltransferase SpoU type domain-containing protein</fullName>
    </recommendedName>
</protein>
<dbReference type="HOGENOM" id="CLU_021322_3_3_5"/>
<evidence type="ECO:0000256" key="1">
    <source>
        <dbReference type="ARBA" id="ARBA00022603"/>
    </source>
</evidence>
<keyword evidence="2" id="KW-0808">Transferase</keyword>
<dbReference type="GO" id="GO:0008173">
    <property type="term" value="F:RNA methyltransferase activity"/>
    <property type="evidence" value="ECO:0007669"/>
    <property type="project" value="InterPro"/>
</dbReference>
<gene>
    <name evidence="4" type="ORF">FP2506_02644</name>
</gene>